<dbReference type="Proteomes" id="UP000033956">
    <property type="component" value="Unassembled WGS sequence"/>
</dbReference>
<dbReference type="PATRIC" id="fig|92835.4.peg.525"/>
<keyword evidence="2" id="KW-1185">Reference proteome</keyword>
<protein>
    <submittedName>
        <fullName evidence="1">Uncharacterized protein</fullName>
    </submittedName>
</protein>
<dbReference type="EMBL" id="JYIZ01000031">
    <property type="protein sequence ID" value="KJL44517.1"/>
    <property type="molecule type" value="Genomic_DNA"/>
</dbReference>
<name>A0A0M2HD87_9MICO</name>
<proteinExistence type="predicted"/>
<dbReference type="AlphaFoldDB" id="A0A0M2HD87"/>
<organism evidence="1 2">
    <name type="scientific">Microbacterium terrae</name>
    <dbReference type="NCBI Taxonomy" id="69369"/>
    <lineage>
        <taxon>Bacteria</taxon>
        <taxon>Bacillati</taxon>
        <taxon>Actinomycetota</taxon>
        <taxon>Actinomycetes</taxon>
        <taxon>Micrococcales</taxon>
        <taxon>Microbacteriaceae</taxon>
        <taxon>Microbacterium</taxon>
    </lineage>
</organism>
<sequence length="33" mass="3364">MSKRKKIAVGVTLVGILATVGTVLGVRRARAAA</sequence>
<comment type="caution">
    <text evidence="1">The sequence shown here is derived from an EMBL/GenBank/DDBJ whole genome shotgun (WGS) entry which is preliminary data.</text>
</comment>
<evidence type="ECO:0000313" key="2">
    <source>
        <dbReference type="Proteomes" id="UP000033956"/>
    </source>
</evidence>
<reference evidence="1 2" key="1">
    <citation type="submission" date="2015-02" db="EMBL/GenBank/DDBJ databases">
        <title>Draft genome sequences of ten Microbacterium spp. with emphasis on heavy metal contaminated environments.</title>
        <authorList>
            <person name="Corretto E."/>
        </authorList>
    </citation>
    <scope>NUCLEOTIDE SEQUENCE [LARGE SCALE GENOMIC DNA]</scope>
    <source>
        <strain evidence="1 2">DSM 12510</strain>
    </source>
</reference>
<evidence type="ECO:0000313" key="1">
    <source>
        <dbReference type="EMBL" id="KJL44517.1"/>
    </source>
</evidence>
<accession>A0A0M2HD87</accession>
<dbReference type="STRING" id="92835.RS81_00511"/>
<gene>
    <name evidence="1" type="ORF">RS81_00511</name>
</gene>